<sequence>MTIVDALTEEQRAVVEQPADALVLVTAGPGTGKTHTLVRRLEYLLTQNNVAAGEVLVLTFSRAAVRELQARLSAAAGAARHCRARTFDSWALELLTAVDPDGDWQARSFDERIRAATRALQERQADAFCDDLAHVVIDEIQDLVSDRRVMVESVLERFLCGFTVVGDPAQAIYGFQVADPEQRKYETNRFFARMRELFAEELVELSLNKNFRVRDSSAEVALRFGGALQNALADPVEVRADVRGALLDVEPFGNLYDDFARTALSRSDITTAILCRTNGESMLVSEELHRAGVVHRLQRSARDRVVPKWIGRLFTSSNEIVLARSTFDALVPASVLGPDSDSDRAWTSLLRASSRGTLDRSVDLGNLRAAIASGRLPDELSEQLATSLTVSSFHRAKGLEFDRVVISDPGAARESLVEDSGEEARMLYVAMTRARDDVLRIDNHLDFGVKKDRSSDRWARYGWKNRRLGLEVSGGDVAHDVPAGTRAFISDPVELQKYLSDEVRPADEVVIELAGDARSGWNESPEYVVLHDGRPIGVVSRRFRADLMRFLRWGDRVNWPLRITRLRIDTVETVVGSAAAGAEAGLGEHGVWLAPRVSGLGVFLYGGTTGPEDM</sequence>
<evidence type="ECO:0000256" key="5">
    <source>
        <dbReference type="ARBA" id="ARBA00023235"/>
    </source>
</evidence>
<dbReference type="InterPro" id="IPR000212">
    <property type="entry name" value="DNA_helicase_UvrD/REP"/>
</dbReference>
<evidence type="ECO:0000256" key="8">
    <source>
        <dbReference type="ARBA" id="ARBA00048988"/>
    </source>
</evidence>
<feature type="domain" description="UvrD-like helicase ATP-binding" evidence="10">
    <location>
        <begin position="6"/>
        <end position="520"/>
    </location>
</feature>
<evidence type="ECO:0000256" key="1">
    <source>
        <dbReference type="ARBA" id="ARBA00022741"/>
    </source>
</evidence>
<comment type="catalytic activity">
    <reaction evidence="6">
        <text>Couples ATP hydrolysis with the unwinding of duplex DNA by translocating in the 3'-5' direction.</text>
        <dbReference type="EC" id="5.6.2.4"/>
    </reaction>
</comment>
<keyword evidence="1 9" id="KW-0547">Nucleotide-binding</keyword>
<evidence type="ECO:0000313" key="11">
    <source>
        <dbReference type="EMBL" id="MFD2481019.1"/>
    </source>
</evidence>
<evidence type="ECO:0000256" key="4">
    <source>
        <dbReference type="ARBA" id="ARBA00022840"/>
    </source>
</evidence>
<dbReference type="Pfam" id="PF00580">
    <property type="entry name" value="UvrD-helicase"/>
    <property type="match status" value="2"/>
</dbReference>
<dbReference type="PROSITE" id="PS51198">
    <property type="entry name" value="UVRD_HELICASE_ATP_BIND"/>
    <property type="match status" value="1"/>
</dbReference>
<reference evidence="12" key="1">
    <citation type="journal article" date="2019" name="Int. J. Syst. Evol. Microbiol.">
        <title>The Global Catalogue of Microorganisms (GCM) 10K type strain sequencing project: providing services to taxonomists for standard genome sequencing and annotation.</title>
        <authorList>
            <consortium name="The Broad Institute Genomics Platform"/>
            <consortium name="The Broad Institute Genome Sequencing Center for Infectious Disease"/>
            <person name="Wu L."/>
            <person name="Ma J."/>
        </authorList>
    </citation>
    <scope>NUCLEOTIDE SEQUENCE [LARGE SCALE GENOMIC DNA]</scope>
    <source>
        <strain evidence="12">CGMCC 4.7638</strain>
    </source>
</reference>
<organism evidence="11 12">
    <name type="scientific">Amycolatopsis albidoflavus</name>
    <dbReference type="NCBI Taxonomy" id="102226"/>
    <lineage>
        <taxon>Bacteria</taxon>
        <taxon>Bacillati</taxon>
        <taxon>Actinomycetota</taxon>
        <taxon>Actinomycetes</taxon>
        <taxon>Pseudonocardiales</taxon>
        <taxon>Pseudonocardiaceae</taxon>
        <taxon>Amycolatopsis</taxon>
    </lineage>
</organism>
<accession>A0ABW5HVI7</accession>
<gene>
    <name evidence="11" type="ORF">ACFSUT_12090</name>
</gene>
<name>A0ABW5HVI7_9PSEU</name>
<dbReference type="InterPro" id="IPR014017">
    <property type="entry name" value="DNA_helicase_UvrD-like_C"/>
</dbReference>
<keyword evidence="3 9" id="KW-0347">Helicase</keyword>
<dbReference type="InterPro" id="IPR014016">
    <property type="entry name" value="UvrD-like_ATP-bd"/>
</dbReference>
<evidence type="ECO:0000256" key="7">
    <source>
        <dbReference type="ARBA" id="ARBA00034808"/>
    </source>
</evidence>
<dbReference type="SUPFAM" id="SSF52540">
    <property type="entry name" value="P-loop containing nucleoside triphosphate hydrolases"/>
    <property type="match status" value="1"/>
</dbReference>
<dbReference type="CDD" id="cd17932">
    <property type="entry name" value="DEXQc_UvrD"/>
    <property type="match status" value="1"/>
</dbReference>
<keyword evidence="12" id="KW-1185">Reference proteome</keyword>
<keyword evidence="2 9" id="KW-0378">Hydrolase</keyword>
<proteinExistence type="predicted"/>
<dbReference type="EMBL" id="JBHUKQ010000009">
    <property type="protein sequence ID" value="MFD2481019.1"/>
    <property type="molecule type" value="Genomic_DNA"/>
</dbReference>
<dbReference type="EC" id="5.6.2.4" evidence="7"/>
<keyword evidence="5" id="KW-0413">Isomerase</keyword>
<evidence type="ECO:0000259" key="10">
    <source>
        <dbReference type="PROSITE" id="PS51198"/>
    </source>
</evidence>
<evidence type="ECO:0000256" key="2">
    <source>
        <dbReference type="ARBA" id="ARBA00022801"/>
    </source>
</evidence>
<protein>
    <recommendedName>
        <fullName evidence="7">DNA 3'-5' helicase</fullName>
        <ecNumber evidence="7">5.6.2.4</ecNumber>
    </recommendedName>
</protein>
<dbReference type="Proteomes" id="UP001597542">
    <property type="component" value="Unassembled WGS sequence"/>
</dbReference>
<dbReference type="PANTHER" id="PTHR11070">
    <property type="entry name" value="UVRD / RECB / PCRA DNA HELICASE FAMILY MEMBER"/>
    <property type="match status" value="1"/>
</dbReference>
<dbReference type="Pfam" id="PF13361">
    <property type="entry name" value="UvrD_C"/>
    <property type="match status" value="1"/>
</dbReference>
<dbReference type="Gene3D" id="3.40.50.300">
    <property type="entry name" value="P-loop containing nucleotide triphosphate hydrolases"/>
    <property type="match status" value="2"/>
</dbReference>
<feature type="binding site" evidence="9">
    <location>
        <begin position="27"/>
        <end position="34"/>
    </location>
    <ligand>
        <name>ATP</name>
        <dbReference type="ChEBI" id="CHEBI:30616"/>
    </ligand>
</feature>
<evidence type="ECO:0000256" key="9">
    <source>
        <dbReference type="PROSITE-ProRule" id="PRU00560"/>
    </source>
</evidence>
<keyword evidence="4 9" id="KW-0067">ATP-binding</keyword>
<dbReference type="RefSeq" id="WP_344270397.1">
    <property type="nucleotide sequence ID" value="NZ_BAAAHV010000008.1"/>
</dbReference>
<evidence type="ECO:0000256" key="6">
    <source>
        <dbReference type="ARBA" id="ARBA00034617"/>
    </source>
</evidence>
<comment type="catalytic activity">
    <reaction evidence="8">
        <text>ATP + H2O = ADP + phosphate + H(+)</text>
        <dbReference type="Rhea" id="RHEA:13065"/>
        <dbReference type="ChEBI" id="CHEBI:15377"/>
        <dbReference type="ChEBI" id="CHEBI:15378"/>
        <dbReference type="ChEBI" id="CHEBI:30616"/>
        <dbReference type="ChEBI" id="CHEBI:43474"/>
        <dbReference type="ChEBI" id="CHEBI:456216"/>
        <dbReference type="EC" id="5.6.2.4"/>
    </reaction>
</comment>
<comment type="caution">
    <text evidence="11">The sequence shown here is derived from an EMBL/GenBank/DDBJ whole genome shotgun (WGS) entry which is preliminary data.</text>
</comment>
<evidence type="ECO:0000313" key="12">
    <source>
        <dbReference type="Proteomes" id="UP001597542"/>
    </source>
</evidence>
<evidence type="ECO:0000256" key="3">
    <source>
        <dbReference type="ARBA" id="ARBA00022806"/>
    </source>
</evidence>
<dbReference type="InterPro" id="IPR027417">
    <property type="entry name" value="P-loop_NTPase"/>
</dbReference>